<feature type="signal peptide" evidence="2">
    <location>
        <begin position="1"/>
        <end position="19"/>
    </location>
</feature>
<comment type="caution">
    <text evidence="3">The sequence shown here is derived from an EMBL/GenBank/DDBJ whole genome shotgun (WGS) entry which is preliminary data.</text>
</comment>
<dbReference type="Proteomes" id="UP000663879">
    <property type="component" value="Unassembled WGS sequence"/>
</dbReference>
<evidence type="ECO:0000313" key="4">
    <source>
        <dbReference type="Proteomes" id="UP000663879"/>
    </source>
</evidence>
<gene>
    <name evidence="3" type="ORF">OXX778_LOCUS18532</name>
</gene>
<dbReference type="EMBL" id="CAJNOC010005180">
    <property type="protein sequence ID" value="CAF1044862.1"/>
    <property type="molecule type" value="Genomic_DNA"/>
</dbReference>
<proteinExistence type="predicted"/>
<dbReference type="AlphaFoldDB" id="A0A814K077"/>
<organism evidence="3 4">
    <name type="scientific">Brachionus calyciflorus</name>
    <dbReference type="NCBI Taxonomy" id="104777"/>
    <lineage>
        <taxon>Eukaryota</taxon>
        <taxon>Metazoa</taxon>
        <taxon>Spiralia</taxon>
        <taxon>Gnathifera</taxon>
        <taxon>Rotifera</taxon>
        <taxon>Eurotatoria</taxon>
        <taxon>Monogononta</taxon>
        <taxon>Pseudotrocha</taxon>
        <taxon>Ploima</taxon>
        <taxon>Brachionidae</taxon>
        <taxon>Brachionus</taxon>
    </lineage>
</organism>
<sequence>MLRIFSVFLISKLISIVNSEIDAKFCGYNFCYNAYGPVFCCGFKLESCCYINYKTFLVAGSSVIGSIIGICLLVFIVNYYGRLQNKNRRDLTANMNPIGTINLVSTSSLADNTLVQTTNELSQ</sequence>
<keyword evidence="2" id="KW-0732">Signal</keyword>
<accession>A0A814K077</accession>
<reference evidence="3" key="1">
    <citation type="submission" date="2021-02" db="EMBL/GenBank/DDBJ databases">
        <authorList>
            <person name="Nowell W R."/>
        </authorList>
    </citation>
    <scope>NUCLEOTIDE SEQUENCE</scope>
    <source>
        <strain evidence="3">Ploen Becks lab</strain>
    </source>
</reference>
<feature type="chain" id="PRO_5032588890" evidence="2">
    <location>
        <begin position="20"/>
        <end position="123"/>
    </location>
</feature>
<evidence type="ECO:0000313" key="3">
    <source>
        <dbReference type="EMBL" id="CAF1044862.1"/>
    </source>
</evidence>
<keyword evidence="1" id="KW-0472">Membrane</keyword>
<evidence type="ECO:0000256" key="2">
    <source>
        <dbReference type="SAM" id="SignalP"/>
    </source>
</evidence>
<evidence type="ECO:0000256" key="1">
    <source>
        <dbReference type="SAM" id="Phobius"/>
    </source>
</evidence>
<name>A0A814K077_9BILA</name>
<keyword evidence="4" id="KW-1185">Reference proteome</keyword>
<protein>
    <submittedName>
        <fullName evidence="3">Uncharacterized protein</fullName>
    </submittedName>
</protein>
<feature type="transmembrane region" description="Helical" evidence="1">
    <location>
        <begin position="56"/>
        <end position="80"/>
    </location>
</feature>
<keyword evidence="1" id="KW-0812">Transmembrane</keyword>
<keyword evidence="1" id="KW-1133">Transmembrane helix</keyword>